<dbReference type="AlphaFoldDB" id="A0AAV4VLW7"/>
<feature type="region of interest" description="Disordered" evidence="1">
    <location>
        <begin position="47"/>
        <end position="79"/>
    </location>
</feature>
<keyword evidence="3" id="KW-1185">Reference proteome</keyword>
<gene>
    <name evidence="2" type="ORF">CDAR_492071</name>
</gene>
<evidence type="ECO:0000313" key="3">
    <source>
        <dbReference type="Proteomes" id="UP001054837"/>
    </source>
</evidence>
<comment type="caution">
    <text evidence="2">The sequence shown here is derived from an EMBL/GenBank/DDBJ whole genome shotgun (WGS) entry which is preliminary data.</text>
</comment>
<name>A0AAV4VLW7_9ARAC</name>
<evidence type="ECO:0000256" key="1">
    <source>
        <dbReference type="SAM" id="MobiDB-lite"/>
    </source>
</evidence>
<evidence type="ECO:0000313" key="2">
    <source>
        <dbReference type="EMBL" id="GIY70503.1"/>
    </source>
</evidence>
<feature type="compositionally biased region" description="Basic and acidic residues" evidence="1">
    <location>
        <begin position="59"/>
        <end position="79"/>
    </location>
</feature>
<accession>A0AAV4VLW7</accession>
<proteinExistence type="predicted"/>
<protein>
    <submittedName>
        <fullName evidence="2">Uncharacterized protein</fullName>
    </submittedName>
</protein>
<dbReference type="EMBL" id="BPLQ01013182">
    <property type="protein sequence ID" value="GIY70503.1"/>
    <property type="molecule type" value="Genomic_DNA"/>
</dbReference>
<reference evidence="2 3" key="1">
    <citation type="submission" date="2021-06" db="EMBL/GenBank/DDBJ databases">
        <title>Caerostris darwini draft genome.</title>
        <authorList>
            <person name="Kono N."/>
            <person name="Arakawa K."/>
        </authorList>
    </citation>
    <scope>NUCLEOTIDE SEQUENCE [LARGE SCALE GENOMIC DNA]</scope>
</reference>
<organism evidence="2 3">
    <name type="scientific">Caerostris darwini</name>
    <dbReference type="NCBI Taxonomy" id="1538125"/>
    <lineage>
        <taxon>Eukaryota</taxon>
        <taxon>Metazoa</taxon>
        <taxon>Ecdysozoa</taxon>
        <taxon>Arthropoda</taxon>
        <taxon>Chelicerata</taxon>
        <taxon>Arachnida</taxon>
        <taxon>Araneae</taxon>
        <taxon>Araneomorphae</taxon>
        <taxon>Entelegynae</taxon>
        <taxon>Araneoidea</taxon>
        <taxon>Araneidae</taxon>
        <taxon>Caerostris</taxon>
    </lineage>
</organism>
<dbReference type="Proteomes" id="UP001054837">
    <property type="component" value="Unassembled WGS sequence"/>
</dbReference>
<sequence>MEICIPDILGHDSETGQLSKAEETLHSRRCAIDQYVAQFSKFQRHPIASVSEKKKRPRGSAEHSSIENHQGDEDSFDKQCDAESIEETTYGSSVQEKDTGRDSFVCFAHHSDDFLEQSNVLSGGILTEIPAPLQLATETGDGFRQVKVDSRIQQHDGSADLRVCKERESHRDPDDQQKFFLHLVFEGVSEKHYGRWYFFQGCIVANCHRYGRCDAEDSEEIHQHISSEIPLLVAYPYANLGHHSQRSSHRRDDRTVSEA</sequence>